<dbReference type="Gene3D" id="3.40.50.970">
    <property type="match status" value="1"/>
</dbReference>
<evidence type="ECO:0000256" key="1">
    <source>
        <dbReference type="ARBA" id="ARBA00001964"/>
    </source>
</evidence>
<dbReference type="CDD" id="cd02000">
    <property type="entry name" value="TPP_E1_PDC_ADC_BCADC"/>
    <property type="match status" value="1"/>
</dbReference>
<comment type="similarity">
    <text evidence="4">Belongs to the BCKDHA family.</text>
</comment>
<accession>A0AA94HMF2</accession>
<protein>
    <recommendedName>
        <fullName evidence="4">2-oxoisovalerate dehydrogenase subunit alpha</fullName>
        <ecNumber evidence="4">1.2.4.4</ecNumber>
    </recommendedName>
    <alternativeName>
        <fullName evidence="4">Branched-chain alpha-keto acid dehydrogenase E1 component alpha chain</fullName>
    </alternativeName>
</protein>
<comment type="caution">
    <text evidence="6">The sequence shown here is derived from an EMBL/GenBank/DDBJ whole genome shotgun (WGS) entry which is preliminary data.</text>
</comment>
<feature type="domain" description="Dehydrogenase E1 component" evidence="5">
    <location>
        <begin position="53"/>
        <end position="317"/>
    </location>
</feature>
<dbReference type="Pfam" id="PF00676">
    <property type="entry name" value="E1_dh"/>
    <property type="match status" value="1"/>
</dbReference>
<evidence type="ECO:0000313" key="7">
    <source>
        <dbReference type="Proteomes" id="UP000198506"/>
    </source>
</evidence>
<proteinExistence type="inferred from homology"/>
<keyword evidence="2 4" id="KW-0560">Oxidoreductase</keyword>
<organism evidence="6 7">
    <name type="scientific">Agrococcus baldri</name>
    <dbReference type="NCBI Taxonomy" id="153730"/>
    <lineage>
        <taxon>Bacteria</taxon>
        <taxon>Bacillati</taxon>
        <taxon>Actinomycetota</taxon>
        <taxon>Actinomycetes</taxon>
        <taxon>Micrococcales</taxon>
        <taxon>Microbacteriaceae</taxon>
        <taxon>Agrococcus</taxon>
    </lineage>
</organism>
<evidence type="ECO:0000256" key="2">
    <source>
        <dbReference type="ARBA" id="ARBA00023002"/>
    </source>
</evidence>
<dbReference type="InterPro" id="IPR050771">
    <property type="entry name" value="Alpha-ketoacid_DH_E1_comp"/>
</dbReference>
<keyword evidence="3 4" id="KW-0786">Thiamine pyrophosphate</keyword>
<dbReference type="GO" id="GO:0003863">
    <property type="term" value="F:branched-chain 2-oxo acid dehydrogenase activity"/>
    <property type="evidence" value="ECO:0007669"/>
    <property type="project" value="UniProtKB-EC"/>
</dbReference>
<dbReference type="GO" id="GO:0009083">
    <property type="term" value="P:branched-chain amino acid catabolic process"/>
    <property type="evidence" value="ECO:0007669"/>
    <property type="project" value="TreeGrafter"/>
</dbReference>
<dbReference type="EC" id="1.2.4.4" evidence="4"/>
<dbReference type="RefSeq" id="WP_318255390.1">
    <property type="nucleotide sequence ID" value="NZ_FOZN01000002.1"/>
</dbReference>
<evidence type="ECO:0000256" key="3">
    <source>
        <dbReference type="ARBA" id="ARBA00023052"/>
    </source>
</evidence>
<dbReference type="AlphaFoldDB" id="A0AA94HMF2"/>
<dbReference type="InterPro" id="IPR001017">
    <property type="entry name" value="DH_E1"/>
</dbReference>
<keyword evidence="6" id="KW-0670">Pyruvate</keyword>
<dbReference type="PANTHER" id="PTHR43380">
    <property type="entry name" value="2-OXOISOVALERATE DEHYDROGENASE SUBUNIT ALPHA, MITOCHONDRIAL"/>
    <property type="match status" value="1"/>
</dbReference>
<keyword evidence="7" id="KW-1185">Reference proteome</keyword>
<reference evidence="6 7" key="1">
    <citation type="submission" date="2016-10" db="EMBL/GenBank/DDBJ databases">
        <authorList>
            <person name="Varghese N."/>
            <person name="Submissions S."/>
        </authorList>
    </citation>
    <scope>NUCLEOTIDE SEQUENCE [LARGE SCALE GENOMIC DNA]</scope>
    <source>
        <strain evidence="6 7">IAM 15147</strain>
    </source>
</reference>
<comment type="cofactor">
    <cofactor evidence="1 4">
        <name>thiamine diphosphate</name>
        <dbReference type="ChEBI" id="CHEBI:58937"/>
    </cofactor>
</comment>
<dbReference type="GO" id="GO:0000287">
    <property type="term" value="F:magnesium ion binding"/>
    <property type="evidence" value="ECO:0007669"/>
    <property type="project" value="UniProtKB-ARBA"/>
</dbReference>
<evidence type="ECO:0000256" key="4">
    <source>
        <dbReference type="RuleBase" id="RU365014"/>
    </source>
</evidence>
<dbReference type="PANTHER" id="PTHR43380:SF1">
    <property type="entry name" value="2-OXOISOVALERATE DEHYDROGENASE SUBUNIT ALPHA, MITOCHONDRIAL"/>
    <property type="match status" value="1"/>
</dbReference>
<dbReference type="InterPro" id="IPR029061">
    <property type="entry name" value="THDP-binding"/>
</dbReference>
<evidence type="ECO:0000313" key="6">
    <source>
        <dbReference type="EMBL" id="SFS10747.1"/>
    </source>
</evidence>
<gene>
    <name evidence="6" type="ORF">SAMN04487783_1455</name>
</gene>
<dbReference type="EMBL" id="FOZN01000002">
    <property type="protein sequence ID" value="SFS10747.1"/>
    <property type="molecule type" value="Genomic_DNA"/>
</dbReference>
<name>A0AA94HMF2_9MICO</name>
<dbReference type="Proteomes" id="UP000198506">
    <property type="component" value="Unassembled WGS sequence"/>
</dbReference>
<dbReference type="SUPFAM" id="SSF52518">
    <property type="entry name" value="Thiamin diphosphate-binding fold (THDP-binding)"/>
    <property type="match status" value="1"/>
</dbReference>
<comment type="function">
    <text evidence="4">The branched-chain alpha-keto dehydrogenase complex catalyzes the overall conversion of alpha-keto acids to acyl-CoA and CO(2). It contains multiple copies of three enzymatic components: branched-chain alpha-keto acid decarboxylase (E1), lipoamide acyltransferase (E2) and lipoamide dehydrogenase (E3).</text>
</comment>
<sequence>MTPPAVTGTAAATQPIRLLDAEGRLVESEANAPWHELAAQLSTEDRLAMHGEMLRTRRFDIEAGHLQRQGKLGLWVPSIGQEGAQVGAVWAAREQDTLFPSYREHLIALHRGATMDQIIDIFRGARHAGWNPLETRGMRIYSLVIATHALHSTGYAMGIRLDGKSGTGDASTDEAVMAFYGDGAASQGDASEGLVFAASYEAPIVFFVQNNKWAISVPSTRQSRFPLHERARGFGLDAALVDGNDPLASFAVTRRMLDAARQGAPGYIEADTYRMGAHTTSDDPTRYRTSEEEESWRRRDPIARLAAHLREQGVAEAVLAEQDVEATELASDLRRRTLEAATAISDDIFDHVYSDPHPLVTEQKRQLAEFEASFGGEA</sequence>
<evidence type="ECO:0000259" key="5">
    <source>
        <dbReference type="Pfam" id="PF00676"/>
    </source>
</evidence>
<comment type="catalytic activity">
    <reaction evidence="4">
        <text>N(6)-[(R)-lipoyl]-L-lysyl-[protein] + 3-methyl-2-oxobutanoate + H(+) = N(6)-[(R)-S(8)-2-methylpropanoyldihydrolipoyl]-L-lysyl-[protein] + CO2</text>
        <dbReference type="Rhea" id="RHEA:13457"/>
        <dbReference type="Rhea" id="RHEA-COMP:10474"/>
        <dbReference type="Rhea" id="RHEA-COMP:10497"/>
        <dbReference type="ChEBI" id="CHEBI:11851"/>
        <dbReference type="ChEBI" id="CHEBI:15378"/>
        <dbReference type="ChEBI" id="CHEBI:16526"/>
        <dbReference type="ChEBI" id="CHEBI:83099"/>
        <dbReference type="ChEBI" id="CHEBI:83142"/>
        <dbReference type="EC" id="1.2.4.4"/>
    </reaction>
</comment>